<name>A0A5J4X8U0_9EUKA</name>
<feature type="region of interest" description="Disordered" evidence="1">
    <location>
        <begin position="125"/>
        <end position="181"/>
    </location>
</feature>
<dbReference type="AlphaFoldDB" id="A0A5J4X8U0"/>
<accession>A0A5J4X8U0</accession>
<feature type="compositionally biased region" description="Low complexity" evidence="1">
    <location>
        <begin position="149"/>
        <end position="162"/>
    </location>
</feature>
<evidence type="ECO:0000313" key="3">
    <source>
        <dbReference type="Proteomes" id="UP000324800"/>
    </source>
</evidence>
<comment type="caution">
    <text evidence="2">The sequence shown here is derived from an EMBL/GenBank/DDBJ whole genome shotgun (WGS) entry which is preliminary data.</text>
</comment>
<dbReference type="EMBL" id="SNRW01000117">
    <property type="protein sequence ID" value="KAA6403292.1"/>
    <property type="molecule type" value="Genomic_DNA"/>
</dbReference>
<feature type="compositionally biased region" description="Basic and acidic residues" evidence="1">
    <location>
        <begin position="166"/>
        <end position="175"/>
    </location>
</feature>
<reference evidence="2 3" key="1">
    <citation type="submission" date="2019-03" db="EMBL/GenBank/DDBJ databases">
        <title>Single cell metagenomics reveals metabolic interactions within the superorganism composed of flagellate Streblomastix strix and complex community of Bacteroidetes bacteria on its surface.</title>
        <authorList>
            <person name="Treitli S.C."/>
            <person name="Kolisko M."/>
            <person name="Husnik F."/>
            <person name="Keeling P."/>
            <person name="Hampl V."/>
        </authorList>
    </citation>
    <scope>NUCLEOTIDE SEQUENCE [LARGE SCALE GENOMIC DNA]</scope>
    <source>
        <strain evidence="2">ST1C</strain>
    </source>
</reference>
<feature type="compositionally biased region" description="Polar residues" evidence="1">
    <location>
        <begin position="125"/>
        <end position="144"/>
    </location>
</feature>
<evidence type="ECO:0000256" key="1">
    <source>
        <dbReference type="SAM" id="MobiDB-lite"/>
    </source>
</evidence>
<evidence type="ECO:0000313" key="2">
    <source>
        <dbReference type="EMBL" id="KAA6403292.1"/>
    </source>
</evidence>
<proteinExistence type="predicted"/>
<protein>
    <submittedName>
        <fullName evidence="2">Uncharacterized protein</fullName>
    </submittedName>
</protein>
<dbReference type="Proteomes" id="UP000324800">
    <property type="component" value="Unassembled WGS sequence"/>
</dbReference>
<organism evidence="2 3">
    <name type="scientific">Streblomastix strix</name>
    <dbReference type="NCBI Taxonomy" id="222440"/>
    <lineage>
        <taxon>Eukaryota</taxon>
        <taxon>Metamonada</taxon>
        <taxon>Preaxostyla</taxon>
        <taxon>Oxymonadida</taxon>
        <taxon>Streblomastigidae</taxon>
        <taxon>Streblomastix</taxon>
    </lineage>
</organism>
<sequence length="181" mass="19980">MRESQQSIERMPIYSELRSPEVIRNKLAMRSSSQMSMRLSDAYSSPQDAFRSSNSSVWNQQHPEIAPIQLTSSIQLLHGLRDLASPPIGNAPGGNGVNMGAQVHLLASTMAKLRQLMDAQIEHLTSSSNESDNPVTESSTQQTTDGHDSNSSSFEPSGNSSNDLMQSKKEIEERSWNFLTQ</sequence>
<gene>
    <name evidence="2" type="ORF">EZS28_001184</name>
</gene>